<evidence type="ECO:0000313" key="2">
    <source>
        <dbReference type="Proteomes" id="UP000813461"/>
    </source>
</evidence>
<sequence>MHGRTKYIAFQSTPTLAEQNIEAARQRTLQTYHVGFSKAKFGHWSSITLPEPHIMERLQDLYKDLNQTNRQNSDWFVAKSQFDTREHTGVNEPRSGSPSSPNNIFDCILPLYSQRLDYMQDAGAERMGLWSEWSAECRKPDQFRNGAFLEACESTIVFMEEDYIKRKLDFTNEVYALLEKHDPPRAKKILDDLEALWPWTKADFIMRLETFVAGYDGVERGSA</sequence>
<dbReference type="Proteomes" id="UP000813461">
    <property type="component" value="Unassembled WGS sequence"/>
</dbReference>
<dbReference type="EMBL" id="JAGMVJ010000011">
    <property type="protein sequence ID" value="KAH7086557.1"/>
    <property type="molecule type" value="Genomic_DNA"/>
</dbReference>
<gene>
    <name evidence="1" type="ORF">FB567DRAFT_444667</name>
</gene>
<keyword evidence="2" id="KW-1185">Reference proteome</keyword>
<proteinExistence type="predicted"/>
<name>A0A8K0R4G1_9PLEO</name>
<dbReference type="AlphaFoldDB" id="A0A8K0R4G1"/>
<comment type="caution">
    <text evidence="1">The sequence shown here is derived from an EMBL/GenBank/DDBJ whole genome shotgun (WGS) entry which is preliminary data.</text>
</comment>
<organism evidence="1 2">
    <name type="scientific">Paraphoma chrysanthemicola</name>
    <dbReference type="NCBI Taxonomy" id="798071"/>
    <lineage>
        <taxon>Eukaryota</taxon>
        <taxon>Fungi</taxon>
        <taxon>Dikarya</taxon>
        <taxon>Ascomycota</taxon>
        <taxon>Pezizomycotina</taxon>
        <taxon>Dothideomycetes</taxon>
        <taxon>Pleosporomycetidae</taxon>
        <taxon>Pleosporales</taxon>
        <taxon>Pleosporineae</taxon>
        <taxon>Phaeosphaeriaceae</taxon>
        <taxon>Paraphoma</taxon>
    </lineage>
</organism>
<protein>
    <submittedName>
        <fullName evidence="1">Uncharacterized protein</fullName>
    </submittedName>
</protein>
<evidence type="ECO:0000313" key="1">
    <source>
        <dbReference type="EMBL" id="KAH7086557.1"/>
    </source>
</evidence>
<reference evidence="1" key="1">
    <citation type="journal article" date="2021" name="Nat. Commun.">
        <title>Genetic determinants of endophytism in the Arabidopsis root mycobiome.</title>
        <authorList>
            <person name="Mesny F."/>
            <person name="Miyauchi S."/>
            <person name="Thiergart T."/>
            <person name="Pickel B."/>
            <person name="Atanasova L."/>
            <person name="Karlsson M."/>
            <person name="Huettel B."/>
            <person name="Barry K.W."/>
            <person name="Haridas S."/>
            <person name="Chen C."/>
            <person name="Bauer D."/>
            <person name="Andreopoulos W."/>
            <person name="Pangilinan J."/>
            <person name="LaButti K."/>
            <person name="Riley R."/>
            <person name="Lipzen A."/>
            <person name="Clum A."/>
            <person name="Drula E."/>
            <person name="Henrissat B."/>
            <person name="Kohler A."/>
            <person name="Grigoriev I.V."/>
            <person name="Martin F.M."/>
            <person name="Hacquard S."/>
        </authorList>
    </citation>
    <scope>NUCLEOTIDE SEQUENCE</scope>
    <source>
        <strain evidence="1">MPI-SDFR-AT-0120</strain>
    </source>
</reference>
<accession>A0A8K0R4G1</accession>
<dbReference type="OrthoDB" id="3796237at2759"/>